<dbReference type="Pfam" id="PF01867">
    <property type="entry name" value="Cas_Cas1"/>
    <property type="match status" value="1"/>
</dbReference>
<evidence type="ECO:0000256" key="8">
    <source>
        <dbReference type="ARBA" id="ARBA00023211"/>
    </source>
</evidence>
<proteinExistence type="inferred from homology"/>
<dbReference type="GO" id="GO:0051607">
    <property type="term" value="P:defense response to virus"/>
    <property type="evidence" value="ECO:0007669"/>
    <property type="project" value="UniProtKB-UniRule"/>
</dbReference>
<keyword evidence="3 10" id="KW-0255">Endonuclease</keyword>
<comment type="caution">
    <text evidence="11">The sequence shown here is derived from an EMBL/GenBank/DDBJ whole genome shotgun (WGS) entry which is preliminary data.</text>
</comment>
<keyword evidence="5 10" id="KW-0460">Magnesium</keyword>
<protein>
    <recommendedName>
        <fullName evidence="10">CRISPR-associated endonuclease Cas1</fullName>
        <ecNumber evidence="10">3.1.-.-</ecNumber>
    </recommendedName>
</protein>
<keyword evidence="1 10" id="KW-0540">Nuclease</keyword>
<evidence type="ECO:0000256" key="5">
    <source>
        <dbReference type="ARBA" id="ARBA00022842"/>
    </source>
</evidence>
<feature type="binding site" evidence="10">
    <location>
        <position position="204"/>
    </location>
    <ligand>
        <name>Mn(2+)</name>
        <dbReference type="ChEBI" id="CHEBI:29035"/>
    </ligand>
</feature>
<dbReference type="GO" id="GO:0046872">
    <property type="term" value="F:metal ion binding"/>
    <property type="evidence" value="ECO:0007669"/>
    <property type="project" value="UniProtKB-UniRule"/>
</dbReference>
<dbReference type="Gene3D" id="1.20.120.920">
    <property type="entry name" value="CRISPR-associated endonuclease Cas1, C-terminal domain"/>
    <property type="match status" value="1"/>
</dbReference>
<dbReference type="GO" id="GO:0043571">
    <property type="term" value="P:maintenance of CRISPR repeat elements"/>
    <property type="evidence" value="ECO:0007669"/>
    <property type="project" value="UniProtKB-UniRule"/>
</dbReference>
<dbReference type="AlphaFoldDB" id="A0A930LBG9"/>
<dbReference type="RefSeq" id="WP_303976091.1">
    <property type="nucleotide sequence ID" value="NZ_JABZXR010000041.1"/>
</dbReference>
<evidence type="ECO:0000256" key="10">
    <source>
        <dbReference type="HAMAP-Rule" id="MF_01470"/>
    </source>
</evidence>
<gene>
    <name evidence="10 11" type="primary">cas1</name>
    <name evidence="11" type="ORF">HXO64_07630</name>
</gene>
<dbReference type="InterPro" id="IPR002729">
    <property type="entry name" value="CRISPR-assoc_Cas1"/>
</dbReference>
<evidence type="ECO:0000256" key="9">
    <source>
        <dbReference type="ARBA" id="ARBA00038592"/>
    </source>
</evidence>
<comment type="similarity">
    <text evidence="10">Belongs to the CRISPR-associated endonuclease Cas1 family.</text>
</comment>
<dbReference type="HAMAP" id="MF_01470">
    <property type="entry name" value="Cas1"/>
    <property type="match status" value="1"/>
</dbReference>
<dbReference type="NCBIfam" id="TIGR00287">
    <property type="entry name" value="cas1"/>
    <property type="match status" value="1"/>
</dbReference>
<keyword evidence="8 10" id="KW-0464">Manganese</keyword>
<comment type="function">
    <text evidence="10">CRISPR (clustered regularly interspaced short palindromic repeat), is an adaptive immune system that provides protection against mobile genetic elements (viruses, transposable elements and conjugative plasmids). CRISPR clusters contain spacers, sequences complementary to antecedent mobile elements, and target invading nucleic acids. CRISPR clusters are transcribed and processed into CRISPR RNA (crRNA). Acts as a dsDNA endonuclease. Involved in the integration of spacer DNA into the CRISPR cassette.</text>
</comment>
<dbReference type="PANTHER" id="PTHR34353">
    <property type="entry name" value="CRISPR-ASSOCIATED ENDONUCLEASE CAS1 1"/>
    <property type="match status" value="1"/>
</dbReference>
<comment type="cofactor">
    <cofactor evidence="10">
        <name>Mg(2+)</name>
        <dbReference type="ChEBI" id="CHEBI:18420"/>
    </cofactor>
    <cofactor evidence="10">
        <name>Mn(2+)</name>
        <dbReference type="ChEBI" id="CHEBI:29035"/>
    </cofactor>
</comment>
<feature type="binding site" evidence="10">
    <location>
        <position position="145"/>
    </location>
    <ligand>
        <name>Mn(2+)</name>
        <dbReference type="ChEBI" id="CHEBI:29035"/>
    </ligand>
</feature>
<keyword evidence="2 10" id="KW-0479">Metal-binding</keyword>
<keyword evidence="7 10" id="KW-0238">DNA-binding</keyword>
<accession>A0A930LBG9</accession>
<comment type="subunit">
    <text evidence="9 10">Homodimer, forms a heterotetramer with a Cas2 homodimer.</text>
</comment>
<dbReference type="GO" id="GO:0003677">
    <property type="term" value="F:DNA binding"/>
    <property type="evidence" value="ECO:0007669"/>
    <property type="project" value="UniProtKB-KW"/>
</dbReference>
<dbReference type="InterPro" id="IPR042206">
    <property type="entry name" value="CRISPR-assoc_Cas1_C"/>
</dbReference>
<evidence type="ECO:0000256" key="2">
    <source>
        <dbReference type="ARBA" id="ARBA00022723"/>
    </source>
</evidence>
<evidence type="ECO:0000256" key="3">
    <source>
        <dbReference type="ARBA" id="ARBA00022759"/>
    </source>
</evidence>
<dbReference type="NCBIfam" id="TIGR03639">
    <property type="entry name" value="cas1_NMENI"/>
    <property type="match status" value="1"/>
</dbReference>
<dbReference type="Proteomes" id="UP000756427">
    <property type="component" value="Unassembled WGS sequence"/>
</dbReference>
<dbReference type="InterPro" id="IPR050646">
    <property type="entry name" value="Cas1"/>
</dbReference>
<evidence type="ECO:0000313" key="12">
    <source>
        <dbReference type="Proteomes" id="UP000756427"/>
    </source>
</evidence>
<sequence>MDSKWRVLDFTAYEGFLSYERGRIVAGERSTPLAEVDFILLGMGCSWGYGLVAGLERFDVAAAICDWRNQPISTLYHWSENTKVFTRHEAQAELSVPRAKNAWMQIVKAKLRGQANCLDAMGRQGAADIRALARSVRSGDPSNVEGQGARLYWGAFLPEQGFRRQQLSDDVVNSMLNYGYTILRGRVLTRVIAAGLCPTLSLFHRHRSNAFALVDDLVEPFRPAVDYAVYQLISAGSTELGRQEKAALVQVLSDAVNGDSPFKLRTVVEDFCSEFALYVEGVRDRLSVPVWELTAAEESCEDG</sequence>
<evidence type="ECO:0000256" key="7">
    <source>
        <dbReference type="ARBA" id="ARBA00023125"/>
    </source>
</evidence>
<dbReference type="PANTHER" id="PTHR34353:SF2">
    <property type="entry name" value="CRISPR-ASSOCIATED ENDONUCLEASE CAS1 1"/>
    <property type="match status" value="1"/>
</dbReference>
<evidence type="ECO:0000313" key="11">
    <source>
        <dbReference type="EMBL" id="MBF1664405.1"/>
    </source>
</evidence>
<evidence type="ECO:0000256" key="6">
    <source>
        <dbReference type="ARBA" id="ARBA00023118"/>
    </source>
</evidence>
<keyword evidence="4 10" id="KW-0378">Hydrolase</keyword>
<evidence type="ECO:0000256" key="4">
    <source>
        <dbReference type="ARBA" id="ARBA00022801"/>
    </source>
</evidence>
<name>A0A930LBG9_9MICC</name>
<dbReference type="InterPro" id="IPR019855">
    <property type="entry name" value="CRISPR-assoc_Cas1_NMENI"/>
</dbReference>
<dbReference type="GO" id="GO:0004520">
    <property type="term" value="F:DNA endonuclease activity"/>
    <property type="evidence" value="ECO:0007669"/>
    <property type="project" value="InterPro"/>
</dbReference>
<keyword evidence="6 10" id="KW-0051">Antiviral defense</keyword>
<dbReference type="EMBL" id="JABZXR010000041">
    <property type="protein sequence ID" value="MBF1664405.1"/>
    <property type="molecule type" value="Genomic_DNA"/>
</dbReference>
<evidence type="ECO:0000256" key="1">
    <source>
        <dbReference type="ARBA" id="ARBA00022722"/>
    </source>
</evidence>
<dbReference type="EC" id="3.1.-.-" evidence="10"/>
<dbReference type="GO" id="GO:0016787">
    <property type="term" value="F:hydrolase activity"/>
    <property type="evidence" value="ECO:0007669"/>
    <property type="project" value="UniProtKB-KW"/>
</dbReference>
<feature type="binding site" evidence="10">
    <location>
        <position position="219"/>
    </location>
    <ligand>
        <name>Mn(2+)</name>
        <dbReference type="ChEBI" id="CHEBI:29035"/>
    </ligand>
</feature>
<organism evidence="11 12">
    <name type="scientific">Rothia mucilaginosa</name>
    <dbReference type="NCBI Taxonomy" id="43675"/>
    <lineage>
        <taxon>Bacteria</taxon>
        <taxon>Bacillati</taxon>
        <taxon>Actinomycetota</taxon>
        <taxon>Actinomycetes</taxon>
        <taxon>Micrococcales</taxon>
        <taxon>Micrococcaceae</taxon>
        <taxon>Rothia</taxon>
    </lineage>
</organism>
<reference evidence="11" key="1">
    <citation type="submission" date="2020-04" db="EMBL/GenBank/DDBJ databases">
        <title>Deep metagenomics examines the oral microbiome during advanced dental caries in children, revealing novel taxa and co-occurrences with host molecules.</title>
        <authorList>
            <person name="Baker J.L."/>
            <person name="Morton J.T."/>
            <person name="Dinis M."/>
            <person name="Alvarez R."/>
            <person name="Tran N.C."/>
            <person name="Knight R."/>
            <person name="Edlund A."/>
        </authorList>
    </citation>
    <scope>NUCLEOTIDE SEQUENCE</scope>
    <source>
        <strain evidence="11">JCVI_44_bin.2</strain>
    </source>
</reference>